<sequence length="457" mass="51721">MSTLQFAETYNMIAFLEKPAESNGFQEIIDFLNANQIHYALTVNPNIYTSCIEQFWATAKVKMINGERQLQALVDKKKVIITETSIRSDLHLEDAGGTDCLPTATIFEDLARMCSLSQDVYLCHVFSDNAETARKELKETYDRIDESIVFNLEFDILTKLPNCTCAARIELVDHGKLLKLTQFLMGPDDIYQPITSNILTREILSEVKDAFVIVSKEESHRGIPPSTVKTDKPQVSTFVSRKNNNNRNINNNWSNNGNNVNKGSYDNLLCKNYGLKGHTIDRCFEIIGYPPDFKRNLNFKPTNSINNNKSNNVDFKKGILGNNDSKTSGNVSFTNEQVMKLMGILNDKHFSTGQVNMAVNYHLGWIIDLGANQHMTNSTKDMIDLVDMIDLKLTVGHPNRTLAKITHVGNLRLNNDVIFFNVLMIPEYTVSLLSIYKLIKDSKLSVGFDETKCYIQD</sequence>
<dbReference type="InterPro" id="IPR054722">
    <property type="entry name" value="PolX-like_BBD"/>
</dbReference>
<protein>
    <recommendedName>
        <fullName evidence="1">Retrovirus-related Pol polyprotein from transposon TNT 1-94-like beta-barrel domain-containing protein</fullName>
    </recommendedName>
</protein>
<accession>A0ABQ5B0I6</accession>
<organism evidence="2 3">
    <name type="scientific">Tanacetum coccineum</name>
    <dbReference type="NCBI Taxonomy" id="301880"/>
    <lineage>
        <taxon>Eukaryota</taxon>
        <taxon>Viridiplantae</taxon>
        <taxon>Streptophyta</taxon>
        <taxon>Embryophyta</taxon>
        <taxon>Tracheophyta</taxon>
        <taxon>Spermatophyta</taxon>
        <taxon>Magnoliopsida</taxon>
        <taxon>eudicotyledons</taxon>
        <taxon>Gunneridae</taxon>
        <taxon>Pentapetalae</taxon>
        <taxon>asterids</taxon>
        <taxon>campanulids</taxon>
        <taxon>Asterales</taxon>
        <taxon>Asteraceae</taxon>
        <taxon>Asteroideae</taxon>
        <taxon>Anthemideae</taxon>
        <taxon>Anthemidinae</taxon>
        <taxon>Tanacetum</taxon>
    </lineage>
</organism>
<dbReference type="Pfam" id="PF22936">
    <property type="entry name" value="Pol_BBD"/>
    <property type="match status" value="1"/>
</dbReference>
<dbReference type="Proteomes" id="UP001151760">
    <property type="component" value="Unassembled WGS sequence"/>
</dbReference>
<keyword evidence="3" id="KW-1185">Reference proteome</keyword>
<name>A0ABQ5B0I6_9ASTR</name>
<dbReference type="PANTHER" id="PTHR34222">
    <property type="entry name" value="GAG_PRE-INTEGRS DOMAIN-CONTAINING PROTEIN"/>
    <property type="match status" value="1"/>
</dbReference>
<dbReference type="EMBL" id="BQNB010012720">
    <property type="protein sequence ID" value="GJT07068.1"/>
    <property type="molecule type" value="Genomic_DNA"/>
</dbReference>
<gene>
    <name evidence="2" type="ORF">Tco_0841530</name>
</gene>
<evidence type="ECO:0000313" key="2">
    <source>
        <dbReference type="EMBL" id="GJT07068.1"/>
    </source>
</evidence>
<dbReference type="PANTHER" id="PTHR34222:SF99">
    <property type="entry name" value="PROTEIN, PUTATIVE-RELATED"/>
    <property type="match status" value="1"/>
</dbReference>
<reference evidence="2" key="2">
    <citation type="submission" date="2022-01" db="EMBL/GenBank/DDBJ databases">
        <authorList>
            <person name="Yamashiro T."/>
            <person name="Shiraishi A."/>
            <person name="Satake H."/>
            <person name="Nakayama K."/>
        </authorList>
    </citation>
    <scope>NUCLEOTIDE SEQUENCE</scope>
</reference>
<feature type="domain" description="Retrovirus-related Pol polyprotein from transposon TNT 1-94-like beta-barrel" evidence="1">
    <location>
        <begin position="365"/>
        <end position="440"/>
    </location>
</feature>
<evidence type="ECO:0000313" key="3">
    <source>
        <dbReference type="Proteomes" id="UP001151760"/>
    </source>
</evidence>
<comment type="caution">
    <text evidence="2">The sequence shown here is derived from an EMBL/GenBank/DDBJ whole genome shotgun (WGS) entry which is preliminary data.</text>
</comment>
<reference evidence="2" key="1">
    <citation type="journal article" date="2022" name="Int. J. Mol. Sci.">
        <title>Draft Genome of Tanacetum Coccineum: Genomic Comparison of Closely Related Tanacetum-Family Plants.</title>
        <authorList>
            <person name="Yamashiro T."/>
            <person name="Shiraishi A."/>
            <person name="Nakayama K."/>
            <person name="Satake H."/>
        </authorList>
    </citation>
    <scope>NUCLEOTIDE SEQUENCE</scope>
</reference>
<proteinExistence type="predicted"/>
<evidence type="ECO:0000259" key="1">
    <source>
        <dbReference type="Pfam" id="PF22936"/>
    </source>
</evidence>